<dbReference type="PROSITE" id="PS52016">
    <property type="entry name" value="TONB_DEPENDENT_REC_3"/>
    <property type="match status" value="1"/>
</dbReference>
<evidence type="ECO:0000256" key="8">
    <source>
        <dbReference type="ARBA" id="ARBA00023136"/>
    </source>
</evidence>
<evidence type="ECO:0000313" key="15">
    <source>
        <dbReference type="EMBL" id="NFV78810.1"/>
    </source>
</evidence>
<dbReference type="SUPFAM" id="SSF56935">
    <property type="entry name" value="Porins"/>
    <property type="match status" value="1"/>
</dbReference>
<evidence type="ECO:0000313" key="16">
    <source>
        <dbReference type="Proteomes" id="UP000480684"/>
    </source>
</evidence>
<evidence type="ECO:0000256" key="3">
    <source>
        <dbReference type="ARBA" id="ARBA00022452"/>
    </source>
</evidence>
<accession>A0A7C9UU86</accession>
<reference evidence="15 16" key="1">
    <citation type="submission" date="2020-02" db="EMBL/GenBank/DDBJ databases">
        <authorList>
            <person name="Dziuba M."/>
            <person name="Kuznetsov B."/>
            <person name="Mardanov A."/>
            <person name="Ravin N."/>
            <person name="Grouzdev D."/>
        </authorList>
    </citation>
    <scope>NUCLEOTIDE SEQUENCE [LARGE SCALE GENOMIC DNA]</scope>
    <source>
        <strain evidence="15 16">SpK</strain>
    </source>
</reference>
<evidence type="ECO:0000256" key="9">
    <source>
        <dbReference type="ARBA" id="ARBA00023237"/>
    </source>
</evidence>
<dbReference type="GO" id="GO:0015889">
    <property type="term" value="P:cobalamin transport"/>
    <property type="evidence" value="ECO:0007669"/>
    <property type="project" value="TreeGrafter"/>
</dbReference>
<evidence type="ECO:0000256" key="11">
    <source>
        <dbReference type="RuleBase" id="RU003357"/>
    </source>
</evidence>
<dbReference type="RefSeq" id="WP_163674105.1">
    <property type="nucleotide sequence ID" value="NZ_JAAIYP010000007.1"/>
</dbReference>
<dbReference type="PANTHER" id="PTHR30069:SF53">
    <property type="entry name" value="COLICIN I RECEPTOR-RELATED"/>
    <property type="match status" value="1"/>
</dbReference>
<evidence type="ECO:0000256" key="2">
    <source>
        <dbReference type="ARBA" id="ARBA00022448"/>
    </source>
</evidence>
<dbReference type="PANTHER" id="PTHR30069">
    <property type="entry name" value="TONB-DEPENDENT OUTER MEMBRANE RECEPTOR"/>
    <property type="match status" value="1"/>
</dbReference>
<evidence type="ECO:0000256" key="1">
    <source>
        <dbReference type="ARBA" id="ARBA00004571"/>
    </source>
</evidence>
<dbReference type="Gene3D" id="2.40.170.20">
    <property type="entry name" value="TonB-dependent receptor, beta-barrel domain"/>
    <property type="match status" value="1"/>
</dbReference>
<dbReference type="Pfam" id="PF00593">
    <property type="entry name" value="TonB_dep_Rec_b-barrel"/>
    <property type="match status" value="1"/>
</dbReference>
<proteinExistence type="inferred from homology"/>
<comment type="caution">
    <text evidence="15">The sequence shown here is derived from an EMBL/GenBank/DDBJ whole genome shotgun (WGS) entry which is preliminary data.</text>
</comment>
<evidence type="ECO:0000256" key="5">
    <source>
        <dbReference type="ARBA" id="ARBA00022729"/>
    </source>
</evidence>
<feature type="domain" description="TonB-dependent receptor plug" evidence="14">
    <location>
        <begin position="48"/>
        <end position="154"/>
    </location>
</feature>
<dbReference type="InterPro" id="IPR012910">
    <property type="entry name" value="Plug_dom"/>
</dbReference>
<keyword evidence="4 10" id="KW-0812">Transmembrane</keyword>
<dbReference type="InterPro" id="IPR039426">
    <property type="entry name" value="TonB-dep_rcpt-like"/>
</dbReference>
<keyword evidence="9 10" id="KW-0998">Cell outer membrane</keyword>
<dbReference type="GO" id="GO:0006811">
    <property type="term" value="P:monoatomic ion transport"/>
    <property type="evidence" value="ECO:0007669"/>
    <property type="project" value="UniProtKB-KW"/>
</dbReference>
<keyword evidence="16" id="KW-1185">Reference proteome</keyword>
<dbReference type="InterPro" id="IPR036942">
    <property type="entry name" value="Beta-barrel_TonB_sf"/>
</dbReference>
<evidence type="ECO:0000259" key="14">
    <source>
        <dbReference type="Pfam" id="PF07715"/>
    </source>
</evidence>
<keyword evidence="15" id="KW-0675">Receptor</keyword>
<dbReference type="InterPro" id="IPR000531">
    <property type="entry name" value="Beta-barrel_TonB"/>
</dbReference>
<comment type="subcellular location">
    <subcellularLocation>
        <location evidence="1 10">Cell outer membrane</location>
        <topology evidence="1 10">Multi-pass membrane protein</topology>
    </subcellularLocation>
</comment>
<keyword evidence="6" id="KW-0406">Ion transport</keyword>
<name>A0A7C9UU86_9PROT</name>
<keyword evidence="7 11" id="KW-0798">TonB box</keyword>
<comment type="similarity">
    <text evidence="10 11">Belongs to the TonB-dependent receptor family.</text>
</comment>
<dbReference type="InterPro" id="IPR037066">
    <property type="entry name" value="Plug_dom_sf"/>
</dbReference>
<dbReference type="Pfam" id="PF07715">
    <property type="entry name" value="Plug"/>
    <property type="match status" value="1"/>
</dbReference>
<keyword evidence="2 10" id="KW-0813">Transport</keyword>
<evidence type="ECO:0000256" key="10">
    <source>
        <dbReference type="PROSITE-ProRule" id="PRU01360"/>
    </source>
</evidence>
<organism evidence="15 16">
    <name type="scientific">Magnetospirillum aberrantis SpK</name>
    <dbReference type="NCBI Taxonomy" id="908842"/>
    <lineage>
        <taxon>Bacteria</taxon>
        <taxon>Pseudomonadati</taxon>
        <taxon>Pseudomonadota</taxon>
        <taxon>Alphaproteobacteria</taxon>
        <taxon>Rhodospirillales</taxon>
        <taxon>Rhodospirillaceae</taxon>
        <taxon>Magnetospirillum</taxon>
    </lineage>
</organism>
<dbReference type="GO" id="GO:0009279">
    <property type="term" value="C:cell outer membrane"/>
    <property type="evidence" value="ECO:0007669"/>
    <property type="project" value="UniProtKB-SubCell"/>
</dbReference>
<feature type="chain" id="PRO_5028892337" evidence="12">
    <location>
        <begin position="27"/>
        <end position="653"/>
    </location>
</feature>
<evidence type="ECO:0000256" key="4">
    <source>
        <dbReference type="ARBA" id="ARBA00022692"/>
    </source>
</evidence>
<evidence type="ECO:0000256" key="7">
    <source>
        <dbReference type="ARBA" id="ARBA00023077"/>
    </source>
</evidence>
<feature type="domain" description="TonB-dependent receptor-like beta-barrel" evidence="13">
    <location>
        <begin position="175"/>
        <end position="615"/>
    </location>
</feature>
<keyword evidence="8 10" id="KW-0472">Membrane</keyword>
<sequence length="653" mass="72583">MSVFRPRRPRSWPLVAAAFVVAPAWAEQAPIVLDDVVVTATRTKTKADQVGSSVTVVTAEEIEDKQITKVEDALRTVPGLSITRQGGMGSTSQIRIRGTDTNHTLVLVDGQRVNYHDTMYNFDFDWMQTDDIERIEVLRGPAAGQWGSDAVGGVVNIITKKGKGPMKVTALGELGSFGTNRESVSTSGGGDRYDYSFGWSRYRTAGWSTASEERGYGSEKDGSQNNTYHLKLGVSPTDNSEIEARYSHTDMWSELDGSKTPGTMDTMRSKHKHVDNGHLKGTLSLFDEAWTQTASVSGVKNDQWNMGGTTTGCTIGGPLCASYESTTVNASWQNDLRFHKDHTTTFIFEGVEDKYRQRNYQRPGKVDASMTTLSGLIQHQAHLFDVLDLTAGWRGNDHEAFGWQPTWFGSGAWHVTADTTLKASYGTTFKAPLLYQIHYPSGNPNPELQPEMGRGWDVGVEQKLLSGRAKTGLTWFRNDIANLIEYNSVDKQYQNVGKGTTYGIETFFNYLVFDDGGQSLSLNPNYTYTRAYDRLSGEELARRPMHRAGVDVNWRFWEKRANLTLSTVYSSDFQENRSTSADQPPNRHGEYVEFNLAGSYDINDTVQLFGRVENILDRYHESAWGYAETGGRGVFAGVKVSFEPARALTGDGE</sequence>
<keyword evidence="3 10" id="KW-1134">Transmembrane beta strand</keyword>
<dbReference type="AlphaFoldDB" id="A0A7C9UU86"/>
<evidence type="ECO:0000259" key="13">
    <source>
        <dbReference type="Pfam" id="PF00593"/>
    </source>
</evidence>
<keyword evidence="5 12" id="KW-0732">Signal</keyword>
<dbReference type="Gene3D" id="2.170.130.10">
    <property type="entry name" value="TonB-dependent receptor, plug domain"/>
    <property type="match status" value="1"/>
</dbReference>
<evidence type="ECO:0000256" key="12">
    <source>
        <dbReference type="SAM" id="SignalP"/>
    </source>
</evidence>
<evidence type="ECO:0000256" key="6">
    <source>
        <dbReference type="ARBA" id="ARBA00023065"/>
    </source>
</evidence>
<protein>
    <submittedName>
        <fullName evidence="15">TonB-dependent receptor</fullName>
    </submittedName>
</protein>
<dbReference type="CDD" id="cd01347">
    <property type="entry name" value="ligand_gated_channel"/>
    <property type="match status" value="1"/>
</dbReference>
<dbReference type="EMBL" id="JAAIYP010000007">
    <property type="protein sequence ID" value="NFV78810.1"/>
    <property type="molecule type" value="Genomic_DNA"/>
</dbReference>
<feature type="signal peptide" evidence="12">
    <location>
        <begin position="1"/>
        <end position="26"/>
    </location>
</feature>
<dbReference type="Proteomes" id="UP000480684">
    <property type="component" value="Unassembled WGS sequence"/>
</dbReference>
<gene>
    <name evidence="15" type="ORF">G4223_01590</name>
</gene>